<comment type="caution">
    <text evidence="1">The sequence shown here is derived from an EMBL/GenBank/DDBJ whole genome shotgun (WGS) entry which is preliminary data.</text>
</comment>
<dbReference type="AlphaFoldDB" id="A0A5C8F8P3"/>
<evidence type="ECO:0000313" key="1">
    <source>
        <dbReference type="EMBL" id="TXJ46113.1"/>
    </source>
</evidence>
<sequence>MVLDLPSTLKKNIENIAKEKNISENKLIENAIIEYLEDYYDYKIILEAEERLKNGEEVYSIDEVKKDLNIK</sequence>
<name>A0A5C8F8P3_BRAPL</name>
<protein>
    <recommendedName>
        <fullName evidence="3">CopG family transcriptional regulator</fullName>
    </recommendedName>
</protein>
<dbReference type="GO" id="GO:0006355">
    <property type="term" value="P:regulation of DNA-templated transcription"/>
    <property type="evidence" value="ECO:0007669"/>
    <property type="project" value="InterPro"/>
</dbReference>
<dbReference type="EMBL" id="SAXY01000017">
    <property type="protein sequence ID" value="TXJ46113.1"/>
    <property type="molecule type" value="Genomic_DNA"/>
</dbReference>
<gene>
    <name evidence="1" type="ORF">EPJ72_02620</name>
</gene>
<proteinExistence type="predicted"/>
<accession>A0A5C8F8P3</accession>
<reference evidence="1 2" key="1">
    <citation type="journal article" date="1992" name="Lakartidningen">
        <title>[Penicillin V and not amoxicillin is the first choice preparation in acute otitis].</title>
        <authorList>
            <person name="Kamme C."/>
            <person name="Lundgren K."/>
            <person name="Prellner K."/>
        </authorList>
    </citation>
    <scope>NUCLEOTIDE SEQUENCE [LARGE SCALE GENOMIC DNA]</scope>
    <source>
        <strain evidence="1 2">PC5538III-hc</strain>
    </source>
</reference>
<evidence type="ECO:0000313" key="2">
    <source>
        <dbReference type="Proteomes" id="UP000323176"/>
    </source>
</evidence>
<dbReference type="Proteomes" id="UP000323176">
    <property type="component" value="Unassembled WGS sequence"/>
</dbReference>
<evidence type="ECO:0008006" key="3">
    <source>
        <dbReference type="Google" id="ProtNLM"/>
    </source>
</evidence>
<dbReference type="InterPro" id="IPR013321">
    <property type="entry name" value="Arc_rbn_hlx_hlx"/>
</dbReference>
<dbReference type="Pfam" id="PF19807">
    <property type="entry name" value="DUF6290"/>
    <property type="match status" value="1"/>
</dbReference>
<dbReference type="OrthoDB" id="308769at2"/>
<dbReference type="InterPro" id="IPR046257">
    <property type="entry name" value="DUF6290"/>
</dbReference>
<dbReference type="Gene3D" id="1.10.1220.10">
    <property type="entry name" value="Met repressor-like"/>
    <property type="match status" value="1"/>
</dbReference>
<organism evidence="1 2">
    <name type="scientific">Brachyspira pilosicoli</name>
    <name type="common">Serpulina pilosicoli</name>
    <dbReference type="NCBI Taxonomy" id="52584"/>
    <lineage>
        <taxon>Bacteria</taxon>
        <taxon>Pseudomonadati</taxon>
        <taxon>Spirochaetota</taxon>
        <taxon>Spirochaetia</taxon>
        <taxon>Brachyspirales</taxon>
        <taxon>Brachyspiraceae</taxon>
        <taxon>Brachyspira</taxon>
    </lineage>
</organism>